<dbReference type="Proteomes" id="UP000660381">
    <property type="component" value="Unassembled WGS sequence"/>
</dbReference>
<name>A0ABR8IX30_9NOST</name>
<comment type="caution">
    <text evidence="2">The sequence shown here is derived from an EMBL/GenBank/DDBJ whole genome shotgun (WGS) entry which is preliminary data.</text>
</comment>
<dbReference type="EMBL" id="JACJTQ010000002">
    <property type="protein sequence ID" value="MBD2690625.1"/>
    <property type="molecule type" value="Genomic_DNA"/>
</dbReference>
<reference evidence="2 3" key="1">
    <citation type="journal article" date="2020" name="ISME J.">
        <title>Comparative genomics reveals insights into cyanobacterial evolution and habitat adaptation.</title>
        <authorList>
            <person name="Chen M.Y."/>
            <person name="Teng W.K."/>
            <person name="Zhao L."/>
            <person name="Hu C.X."/>
            <person name="Zhou Y.K."/>
            <person name="Han B.P."/>
            <person name="Song L.R."/>
            <person name="Shu W.S."/>
        </authorList>
    </citation>
    <scope>NUCLEOTIDE SEQUENCE [LARGE SCALE GENOMIC DNA]</scope>
    <source>
        <strain evidence="2 3">FACHB-362</strain>
    </source>
</reference>
<feature type="chain" id="PRO_5045793194" evidence="1">
    <location>
        <begin position="26"/>
        <end position="90"/>
    </location>
</feature>
<organism evidence="2 3">
    <name type="scientific">Anabaena catenula FACHB-362</name>
    <dbReference type="NCBI Taxonomy" id="2692877"/>
    <lineage>
        <taxon>Bacteria</taxon>
        <taxon>Bacillati</taxon>
        <taxon>Cyanobacteriota</taxon>
        <taxon>Cyanophyceae</taxon>
        <taxon>Nostocales</taxon>
        <taxon>Nostocaceae</taxon>
        <taxon>Anabaena</taxon>
    </lineage>
</organism>
<evidence type="ECO:0000313" key="3">
    <source>
        <dbReference type="Proteomes" id="UP000660381"/>
    </source>
</evidence>
<sequence>MKKFITGIMLAIPLAMTVLPEPASAQYRRPVEVVQRRVFNRRPVQVIQRRRVFNRRPVQVIQRRRVWVAPYWTQQRGRRVRVPGRYEWRN</sequence>
<protein>
    <submittedName>
        <fullName evidence="2">Uncharacterized protein</fullName>
    </submittedName>
</protein>
<gene>
    <name evidence="2" type="ORF">H6G68_02455</name>
</gene>
<evidence type="ECO:0000313" key="2">
    <source>
        <dbReference type="EMBL" id="MBD2690625.1"/>
    </source>
</evidence>
<dbReference type="RefSeq" id="WP_190905194.1">
    <property type="nucleotide sequence ID" value="NZ_JACJTQ010000002.1"/>
</dbReference>
<keyword evidence="3" id="KW-1185">Reference proteome</keyword>
<proteinExistence type="predicted"/>
<accession>A0ABR8IX30</accession>
<feature type="signal peptide" evidence="1">
    <location>
        <begin position="1"/>
        <end position="25"/>
    </location>
</feature>
<keyword evidence="1" id="KW-0732">Signal</keyword>
<evidence type="ECO:0000256" key="1">
    <source>
        <dbReference type="SAM" id="SignalP"/>
    </source>
</evidence>